<evidence type="ECO:0000313" key="3">
    <source>
        <dbReference type="EMBL" id="PPQ93421.1"/>
    </source>
</evidence>
<keyword evidence="1" id="KW-1133">Transmembrane helix</keyword>
<keyword evidence="4" id="KW-1185">Reference proteome</keyword>
<protein>
    <recommendedName>
        <fullName evidence="2">Ubiquitin-like domain-containing protein</fullName>
    </recommendedName>
</protein>
<dbReference type="AlphaFoldDB" id="A0A409XRU8"/>
<dbReference type="InParanoid" id="A0A409XRU8"/>
<keyword evidence="1" id="KW-0812">Transmembrane</keyword>
<dbReference type="OrthoDB" id="3271094at2759"/>
<feature type="domain" description="Ubiquitin-like" evidence="2">
    <location>
        <begin position="239"/>
        <end position="319"/>
    </location>
</feature>
<evidence type="ECO:0000256" key="1">
    <source>
        <dbReference type="SAM" id="Phobius"/>
    </source>
</evidence>
<organism evidence="3 4">
    <name type="scientific">Psilocybe cyanescens</name>
    <dbReference type="NCBI Taxonomy" id="93625"/>
    <lineage>
        <taxon>Eukaryota</taxon>
        <taxon>Fungi</taxon>
        <taxon>Dikarya</taxon>
        <taxon>Basidiomycota</taxon>
        <taxon>Agaricomycotina</taxon>
        <taxon>Agaricomycetes</taxon>
        <taxon>Agaricomycetidae</taxon>
        <taxon>Agaricales</taxon>
        <taxon>Agaricineae</taxon>
        <taxon>Strophariaceae</taxon>
        <taxon>Psilocybe</taxon>
    </lineage>
</organism>
<dbReference type="PANTHER" id="PTHR38886:SF1">
    <property type="entry name" value="NACHT-NTPASE AND P-LOOP NTPASES N-TERMINAL DOMAIN-CONTAINING PROTEIN"/>
    <property type="match status" value="1"/>
</dbReference>
<keyword evidence="1" id="KW-0472">Membrane</keyword>
<accession>A0A409XRU8</accession>
<dbReference type="PANTHER" id="PTHR38886">
    <property type="entry name" value="SESA DOMAIN-CONTAINING PROTEIN"/>
    <property type="match status" value="1"/>
</dbReference>
<dbReference type="InterPro" id="IPR054464">
    <property type="entry name" value="ULD_fung"/>
</dbReference>
<feature type="transmembrane region" description="Helical" evidence="1">
    <location>
        <begin position="399"/>
        <end position="419"/>
    </location>
</feature>
<proteinExistence type="predicted"/>
<evidence type="ECO:0000259" key="2">
    <source>
        <dbReference type="Pfam" id="PF22893"/>
    </source>
</evidence>
<dbReference type="EMBL" id="NHYD01000753">
    <property type="protein sequence ID" value="PPQ93421.1"/>
    <property type="molecule type" value="Genomic_DNA"/>
</dbReference>
<gene>
    <name evidence="3" type="ORF">CVT25_004493</name>
</gene>
<dbReference type="Proteomes" id="UP000283269">
    <property type="component" value="Unassembled WGS sequence"/>
</dbReference>
<evidence type="ECO:0000313" key="4">
    <source>
        <dbReference type="Proteomes" id="UP000283269"/>
    </source>
</evidence>
<name>A0A409XRU8_PSICY</name>
<dbReference type="Pfam" id="PF22893">
    <property type="entry name" value="ULD_2"/>
    <property type="match status" value="1"/>
</dbReference>
<comment type="caution">
    <text evidence="3">The sequence shown here is derived from an EMBL/GenBank/DDBJ whole genome shotgun (WGS) entry which is preliminary data.</text>
</comment>
<reference evidence="3 4" key="1">
    <citation type="journal article" date="2018" name="Evol. Lett.">
        <title>Horizontal gene cluster transfer increased hallucinogenic mushroom diversity.</title>
        <authorList>
            <person name="Reynolds H.T."/>
            <person name="Vijayakumar V."/>
            <person name="Gluck-Thaler E."/>
            <person name="Korotkin H.B."/>
            <person name="Matheny P.B."/>
            <person name="Slot J.C."/>
        </authorList>
    </citation>
    <scope>NUCLEOTIDE SEQUENCE [LARGE SCALE GENOMIC DNA]</scope>
    <source>
        <strain evidence="3 4">2631</strain>
    </source>
</reference>
<sequence>MSNTANFFAGAREFVIKDSQFMTNPTIIHNTYIYQVGSSEHERIGPIAATRRIVSTSSPVTSVVPRSFGDIVTTINIVQSIYNALSDSAGSSSLYMSLIEELRSFEKVLFKVDQLLTTTPVDDSVHQAVEIETADCLKMLRTFWERIERYQGVLGLRWSLIWPKVTWAIYKASEIKKFRRILCQHQQRIGMFLSGLQAAIVSSGVGVMRQDLTSIKQQVAEIRTNQQRPFIGVGYGLENALVLINAFGERITLSMEFCWSQTKLHETLIGLYNGKIGQDYVARLDYSISTEDGLQVATSSNWGTVVEQGKVIIMSMIVKRIALKRIGHQKETCPRCYRTKVGVMRDNGWLKCRRCERRFGWNEKTYSLVPPSQDPSITDFRNIRVVPVKRVKRSVLDLWIWRTLIIPYCFCIYRAYVALFI</sequence>